<dbReference type="InterPro" id="IPR027853">
    <property type="entry name" value="DUF4492"/>
</dbReference>
<sequence length="69" mass="8463">MFKSILEFYLTGFRNMKLGRTLWLIIFVKLFIMFFVIKMLFFSENMSKKFKTDAEKTNFVYENLIKNKE</sequence>
<reference evidence="2 3" key="1">
    <citation type="submission" date="2016-07" db="EMBL/GenBank/DDBJ databases">
        <title>Comparative genomics of the Campylobacter concisus group.</title>
        <authorList>
            <person name="Miller W.G."/>
            <person name="Yee E."/>
            <person name="Chapman M.H."/>
            <person name="Huynh S."/>
            <person name="Bono J.L."/>
            <person name="On S.L.W."/>
            <person name="StLeger J."/>
            <person name="Foster G."/>
            <person name="Parker C.T."/>
        </authorList>
    </citation>
    <scope>NUCLEOTIDE SEQUENCE [LARGE SCALE GENOMIC DNA]</scope>
    <source>
        <strain evidence="2 3">CCUG 21559</strain>
    </source>
</reference>
<dbReference type="Pfam" id="PF14899">
    <property type="entry name" value="DUF4492"/>
    <property type="match status" value="1"/>
</dbReference>
<evidence type="ECO:0000313" key="3">
    <source>
        <dbReference type="Proteomes" id="UP000503264"/>
    </source>
</evidence>
<name>A0A6G5QHP6_9BACT</name>
<dbReference type="EMBL" id="CP012542">
    <property type="protein sequence ID" value="QCD45144.1"/>
    <property type="molecule type" value="Genomic_DNA"/>
</dbReference>
<evidence type="ECO:0000313" key="2">
    <source>
        <dbReference type="EMBL" id="QCD45144.1"/>
    </source>
</evidence>
<accession>A0A6G5QHP6</accession>
<keyword evidence="1" id="KW-0812">Transmembrane</keyword>
<feature type="transmembrane region" description="Helical" evidence="1">
    <location>
        <begin position="20"/>
        <end position="41"/>
    </location>
</feature>
<gene>
    <name evidence="2" type="ORF">CMUC_1380</name>
</gene>
<proteinExistence type="predicted"/>
<keyword evidence="1" id="KW-1133">Transmembrane helix</keyword>
<keyword evidence="1" id="KW-0472">Membrane</keyword>
<dbReference type="AlphaFoldDB" id="A0A6G5QHP6"/>
<keyword evidence="3" id="KW-1185">Reference proteome</keyword>
<organism evidence="2 3">
    <name type="scientific">Campylobacter mucosalis CCUG 21559</name>
    <dbReference type="NCBI Taxonomy" id="1032067"/>
    <lineage>
        <taxon>Bacteria</taxon>
        <taxon>Pseudomonadati</taxon>
        <taxon>Campylobacterota</taxon>
        <taxon>Epsilonproteobacteria</taxon>
        <taxon>Campylobacterales</taxon>
        <taxon>Campylobacteraceae</taxon>
        <taxon>Campylobacter</taxon>
    </lineage>
</organism>
<dbReference type="Proteomes" id="UP000503264">
    <property type="component" value="Chromosome"/>
</dbReference>
<evidence type="ECO:0000256" key="1">
    <source>
        <dbReference type="SAM" id="Phobius"/>
    </source>
</evidence>
<protein>
    <submittedName>
        <fullName evidence="2">Putative DUF4492 domain protein</fullName>
    </submittedName>
</protein>
<dbReference type="RefSeq" id="WP_034967026.1">
    <property type="nucleotide sequence ID" value="NZ_CP012542.1"/>
</dbReference>